<sequence>MRVELLFLFCLACLAFTAQAAPTSATEALRVPRHKERSNHDKHDKHEDSKHGHHHHRHESHREKETSHSSHAASRLKNRAEIPGEVAAAKGAAERLLPQPQPELYSSLSDQVAEQERLIRQRKTLKEQHVQVEDAIHVARYGKEPPKFPEITRAAAAIGLTAALLNVANFLFSAKTTALATTQFSTPPTPPTLIDTAALWDGKQYRLMPLPEGKSAAIAAAGKVKRSLVQESINRQLRKRHLVAKRWIVSTLVGTALGAALAPGFTSEIRGKKAEVDKPPFDPYDPNMLKPHDSFSAAAASVDQPLPAVPASALTGGSAPGTPPNVDSIRFPVQASYLPVSADPRTQPLVNPGSSYVASSSRTSASSEAQPVLRKRSVVAASHSSDGDSDGGSSSELDKRFLFGGGGVSGKLMGAATLGSVLPLLYKGVTHARWRTSNPRDRDILKELDDTPTYGAVGVPGHQPGQLATNAMPGYTDYVSQLEQQQARAQRAADTQAASLAGTPEAATSAAATGTAGGGGGDPVLRRRADHSHLEKRGWLLGGSLTVLGGLLGYAQSATQFPTDRDEEKDKKKREARKKQEEMMAAQQQQAGYPGAAGAGAGAGAGADPLAGIPERPLPGTMGGGGLSDGSAYGATTGGGGGGGYAPAAGSGSGMYSPTTYGGSGYGSSSSSSLYSTDGASTGGTGGGSSLGASLNAAAGYGASSSAGSGGGGGSVLKKRSPSSAAAEHELEKRTPGFGSALTIGGTAMFGGTLLANLWVSGKQRSKPVPVVTPNADTRGPMIPGGDLYAQYLASKRIQPGSAGGTGLAGGGAPAAVNYGASMPAAVNTASAPDESSAAVVPGTGPSSDASDSAATGGLDPVLKKRDTQPGLQKRSPEAPLIELESQVPNLLKAAGAASGLARGAAASEAGVGAASMLGRGGAAASEAGAGAFSRVSAVGREGGGFARLSESARPGLSRYGGTTAAEGGLSSFERTPLSSNPFETSFASSFYRPGGTALSGAARPAMVSDFKVATGTAGAPATIEGAAAAEAEAGADAAAAATGKRKGMTPLKMVSAVGSGAGVTMMMNGLG</sequence>
<feature type="region of interest" description="Disordered" evidence="2">
    <location>
        <begin position="23"/>
        <end position="80"/>
    </location>
</feature>
<feature type="region of interest" description="Disordered" evidence="2">
    <location>
        <begin position="342"/>
        <end position="395"/>
    </location>
</feature>
<feature type="region of interest" description="Disordered" evidence="2">
    <location>
        <begin position="273"/>
        <end position="292"/>
    </location>
</feature>
<evidence type="ECO:0000256" key="1">
    <source>
        <dbReference type="SAM" id="Coils"/>
    </source>
</evidence>
<name>E6ZPK3_SPORE</name>
<evidence type="ECO:0000256" key="2">
    <source>
        <dbReference type="SAM" id="MobiDB-lite"/>
    </source>
</evidence>
<gene>
    <name evidence="4" type="ORF">sr15229</name>
</gene>
<feature type="region of interest" description="Disordered" evidence="2">
    <location>
        <begin position="705"/>
        <end position="732"/>
    </location>
</feature>
<organism evidence="4 5">
    <name type="scientific">Sporisorium reilianum (strain SRZ2)</name>
    <name type="common">Maize head smut fungus</name>
    <dbReference type="NCBI Taxonomy" id="999809"/>
    <lineage>
        <taxon>Eukaryota</taxon>
        <taxon>Fungi</taxon>
        <taxon>Dikarya</taxon>
        <taxon>Basidiomycota</taxon>
        <taxon>Ustilaginomycotina</taxon>
        <taxon>Ustilaginomycetes</taxon>
        <taxon>Ustilaginales</taxon>
        <taxon>Ustilaginaceae</taxon>
        <taxon>Sporisorium</taxon>
    </lineage>
</organism>
<feature type="signal peptide" evidence="3">
    <location>
        <begin position="1"/>
        <end position="20"/>
    </location>
</feature>
<dbReference type="AlphaFoldDB" id="E6ZPK3"/>
<feature type="region of interest" description="Disordered" evidence="2">
    <location>
        <begin position="951"/>
        <end position="979"/>
    </location>
</feature>
<keyword evidence="5" id="KW-1185">Reference proteome</keyword>
<reference evidence="4 5" key="1">
    <citation type="journal article" date="2010" name="Science">
        <title>Pathogenicity determinants in smut fungi revealed by genome comparison.</title>
        <authorList>
            <person name="Schirawski J."/>
            <person name="Mannhaupt G."/>
            <person name="Muench K."/>
            <person name="Brefort T."/>
            <person name="Schipper K."/>
            <person name="Doehlemann G."/>
            <person name="Di Stasio M."/>
            <person name="Roessel N."/>
            <person name="Mendoza-Mendoza A."/>
            <person name="Pester D."/>
            <person name="Mueller O."/>
            <person name="Winterberg B."/>
            <person name="Meyer E."/>
            <person name="Ghareeb H."/>
            <person name="Wollenberg T."/>
            <person name="Muensterkoetter M."/>
            <person name="Wong P."/>
            <person name="Walter M."/>
            <person name="Stukenbrock E."/>
            <person name="Gueldener U."/>
            <person name="Kahmann R."/>
        </authorList>
    </citation>
    <scope>NUCLEOTIDE SEQUENCE [LARGE SCALE GENOMIC DNA]</scope>
    <source>
        <strain evidence="5">SRZ2</strain>
    </source>
</reference>
<feature type="compositionally biased region" description="Low complexity" evidence="2">
    <location>
        <begin position="354"/>
        <end position="369"/>
    </location>
</feature>
<keyword evidence="1" id="KW-0175">Coiled coil</keyword>
<dbReference type="OrthoDB" id="2556707at2759"/>
<feature type="compositionally biased region" description="Low complexity" evidence="2">
    <location>
        <begin position="585"/>
        <end position="594"/>
    </location>
</feature>
<evidence type="ECO:0000313" key="4">
    <source>
        <dbReference type="EMBL" id="CBQ69160.1"/>
    </source>
</evidence>
<keyword evidence="3" id="KW-0732">Signal</keyword>
<evidence type="ECO:0000313" key="5">
    <source>
        <dbReference type="Proteomes" id="UP000008867"/>
    </source>
</evidence>
<accession>E6ZPK3</accession>
<dbReference type="VEuPathDB" id="FungiDB:sr15229"/>
<feature type="region of interest" description="Disordered" evidence="2">
    <location>
        <begin position="559"/>
        <end position="625"/>
    </location>
</feature>
<proteinExistence type="predicted"/>
<feature type="region of interest" description="Disordered" evidence="2">
    <location>
        <begin position="835"/>
        <end position="881"/>
    </location>
</feature>
<feature type="compositionally biased region" description="Low complexity" evidence="2">
    <location>
        <begin position="842"/>
        <end position="858"/>
    </location>
</feature>
<feature type="region of interest" description="Disordered" evidence="2">
    <location>
        <begin position="486"/>
        <end position="526"/>
    </location>
</feature>
<feature type="compositionally biased region" description="Low complexity" evidence="2">
    <location>
        <begin position="486"/>
        <end position="514"/>
    </location>
</feature>
<evidence type="ECO:0000256" key="3">
    <source>
        <dbReference type="SAM" id="SignalP"/>
    </source>
</evidence>
<feature type="compositionally biased region" description="Basic and acidic residues" evidence="2">
    <location>
        <begin position="38"/>
        <end position="50"/>
    </location>
</feature>
<protein>
    <submittedName>
        <fullName evidence="4">Uncharacterized protein</fullName>
    </submittedName>
</protein>
<dbReference type="Proteomes" id="UP000008867">
    <property type="component" value="Chromosome 14"/>
</dbReference>
<feature type="chain" id="PRO_5003216854" evidence="3">
    <location>
        <begin position="21"/>
        <end position="1072"/>
    </location>
</feature>
<dbReference type="eggNOG" id="ENOG502RWVH">
    <property type="taxonomic scope" value="Eukaryota"/>
</dbReference>
<feature type="compositionally biased region" description="Gly residues" evidence="2">
    <location>
        <begin position="595"/>
        <end position="605"/>
    </location>
</feature>
<feature type="coiled-coil region" evidence="1">
    <location>
        <begin position="108"/>
        <end position="135"/>
    </location>
</feature>
<dbReference type="EMBL" id="FQ311435">
    <property type="protein sequence ID" value="CBQ69160.1"/>
    <property type="molecule type" value="Genomic_DNA"/>
</dbReference>
<dbReference type="HOGENOM" id="CLU_282312_0_0_1"/>